<dbReference type="Gene3D" id="3.90.1530.30">
    <property type="match status" value="1"/>
</dbReference>
<dbReference type="EMBL" id="FMUT01000003">
    <property type="protein sequence ID" value="SCY24214.1"/>
    <property type="molecule type" value="Genomic_DNA"/>
</dbReference>
<dbReference type="InterPro" id="IPR011111">
    <property type="entry name" value="Plasmid_RepB"/>
</dbReference>
<dbReference type="SUPFAM" id="SSF110849">
    <property type="entry name" value="ParB/Sulfiredoxin"/>
    <property type="match status" value="1"/>
</dbReference>
<sequence length="288" mass="33018">MSDEKVVLIETNKILVINPRQRDKFIHKEIKENIRQIGLKRPVTVRRIVHNEYEFALICGQGRLEAYIHYQEAYIPAIVKDVSEETGHLMSLTENIARRKPRATELLDSVRQLKKQGLTDKEIGERLGYVVSWVQGVSSLLEKGEKKLLAAFEAGNIPLYLAVEISRAPDESIQDSLTEALLNGTIKGKQINIIKRIIDNRKNGNKGSTNKTFSTKRIQKKYSAEELASMYQKSSDEHKEIQAKARYSRETLMLVKEIFRQLTQDSHFCELLNKNNITDMPEILSPAR</sequence>
<proteinExistence type="predicted"/>
<protein>
    <submittedName>
        <fullName evidence="2">Chromosome partitioning protein, ParB family</fullName>
    </submittedName>
</protein>
<name>A0A1G5EB17_9GAMM</name>
<dbReference type="Gene3D" id="1.10.10.2830">
    <property type="match status" value="1"/>
</dbReference>
<dbReference type="InterPro" id="IPR003115">
    <property type="entry name" value="ParB_N"/>
</dbReference>
<feature type="domain" description="ParB-like N-terminal" evidence="1">
    <location>
        <begin position="7"/>
        <end position="96"/>
    </location>
</feature>
<dbReference type="Proteomes" id="UP000183031">
    <property type="component" value="Unassembled WGS sequence"/>
</dbReference>
<dbReference type="Pfam" id="PF02195">
    <property type="entry name" value="ParB_N"/>
    <property type="match status" value="1"/>
</dbReference>
<accession>A0A1G5EB17</accession>
<dbReference type="PANTHER" id="PTHR33375">
    <property type="entry name" value="CHROMOSOME-PARTITIONING PROTEIN PARB-RELATED"/>
    <property type="match status" value="1"/>
</dbReference>
<dbReference type="Pfam" id="PF07506">
    <property type="entry name" value="RepB"/>
    <property type="match status" value="1"/>
</dbReference>
<comment type="caution">
    <text evidence="2">The sequence shown here is derived from an EMBL/GenBank/DDBJ whole genome shotgun (WGS) entry which is preliminary data.</text>
</comment>
<gene>
    <name evidence="2" type="ORF">SAMN02927935_01123</name>
</gene>
<dbReference type="PANTHER" id="PTHR33375:SF1">
    <property type="entry name" value="CHROMOSOME-PARTITIONING PROTEIN PARB-RELATED"/>
    <property type="match status" value="1"/>
</dbReference>
<evidence type="ECO:0000313" key="2">
    <source>
        <dbReference type="EMBL" id="SCY24214.1"/>
    </source>
</evidence>
<organism evidence="2 3">
    <name type="scientific">Serratia nematodiphila</name>
    <dbReference type="NCBI Taxonomy" id="458197"/>
    <lineage>
        <taxon>Bacteria</taxon>
        <taxon>Pseudomonadati</taxon>
        <taxon>Pseudomonadota</taxon>
        <taxon>Gammaproteobacteria</taxon>
        <taxon>Enterobacterales</taxon>
        <taxon>Yersiniaceae</taxon>
        <taxon>Serratia</taxon>
    </lineage>
</organism>
<evidence type="ECO:0000313" key="3">
    <source>
        <dbReference type="Proteomes" id="UP000183031"/>
    </source>
</evidence>
<dbReference type="InterPro" id="IPR050336">
    <property type="entry name" value="Chromosome_partition/occlusion"/>
</dbReference>
<dbReference type="SMART" id="SM00470">
    <property type="entry name" value="ParB"/>
    <property type="match status" value="1"/>
</dbReference>
<dbReference type="RefSeq" id="WP_033631593.1">
    <property type="nucleotide sequence ID" value="NZ_CBCSIN010000006.1"/>
</dbReference>
<dbReference type="SUPFAM" id="SSF109709">
    <property type="entry name" value="KorB DNA-binding domain-like"/>
    <property type="match status" value="1"/>
</dbReference>
<reference evidence="2 3" key="1">
    <citation type="submission" date="2016-10" db="EMBL/GenBank/DDBJ databases">
        <authorList>
            <person name="Varghese N."/>
            <person name="Submissions S."/>
        </authorList>
    </citation>
    <scope>NUCLEOTIDE SEQUENCE [LARGE SCALE GENOMIC DNA]</scope>
    <source>
        <strain evidence="2 3">CGMCC 1.6853</strain>
    </source>
</reference>
<dbReference type="InterPro" id="IPR036086">
    <property type="entry name" value="ParB/Sulfiredoxin_sf"/>
</dbReference>
<keyword evidence="3" id="KW-1185">Reference proteome</keyword>
<evidence type="ECO:0000259" key="1">
    <source>
        <dbReference type="SMART" id="SM00470"/>
    </source>
</evidence>